<accession>A0ABP0XZ21</accession>
<dbReference type="EMBL" id="OZ021744">
    <property type="protein sequence ID" value="CAK9312171.1"/>
    <property type="molecule type" value="Genomic_DNA"/>
</dbReference>
<gene>
    <name evidence="1" type="ORF">CITCOLO1_LOCUS3851</name>
</gene>
<keyword evidence="2" id="KW-1185">Reference proteome</keyword>
<dbReference type="Proteomes" id="UP001642487">
    <property type="component" value="Chromosome 10"/>
</dbReference>
<sequence length="70" mass="8239">MAHFTLSFRLSAQRFERKKREGRAFEGKAVCWRAKNSEQNQLQQESQTPLKAKYSLTSSRNLFSLFLSRL</sequence>
<evidence type="ECO:0000313" key="1">
    <source>
        <dbReference type="EMBL" id="CAK9312171.1"/>
    </source>
</evidence>
<organism evidence="1 2">
    <name type="scientific">Citrullus colocynthis</name>
    <name type="common">colocynth</name>
    <dbReference type="NCBI Taxonomy" id="252529"/>
    <lineage>
        <taxon>Eukaryota</taxon>
        <taxon>Viridiplantae</taxon>
        <taxon>Streptophyta</taxon>
        <taxon>Embryophyta</taxon>
        <taxon>Tracheophyta</taxon>
        <taxon>Spermatophyta</taxon>
        <taxon>Magnoliopsida</taxon>
        <taxon>eudicotyledons</taxon>
        <taxon>Gunneridae</taxon>
        <taxon>Pentapetalae</taxon>
        <taxon>rosids</taxon>
        <taxon>fabids</taxon>
        <taxon>Cucurbitales</taxon>
        <taxon>Cucurbitaceae</taxon>
        <taxon>Benincaseae</taxon>
        <taxon>Citrullus</taxon>
    </lineage>
</organism>
<evidence type="ECO:0000313" key="2">
    <source>
        <dbReference type="Proteomes" id="UP001642487"/>
    </source>
</evidence>
<name>A0ABP0XZ21_9ROSI</name>
<proteinExistence type="predicted"/>
<protein>
    <submittedName>
        <fullName evidence="1">Uncharacterized protein</fullName>
    </submittedName>
</protein>
<reference evidence="1 2" key="1">
    <citation type="submission" date="2024-03" db="EMBL/GenBank/DDBJ databases">
        <authorList>
            <person name="Gkanogiannis A."/>
            <person name="Becerra Lopez-Lavalle L."/>
        </authorList>
    </citation>
    <scope>NUCLEOTIDE SEQUENCE [LARGE SCALE GENOMIC DNA]</scope>
</reference>